<comment type="caution">
    <text evidence="1">The sequence shown here is derived from an EMBL/GenBank/DDBJ whole genome shotgun (WGS) entry which is preliminary data.</text>
</comment>
<organism evidence="1 2">
    <name type="scientific">Candidatus Collierbacteria bacterium GW2011_GWA1_44_12</name>
    <dbReference type="NCBI Taxonomy" id="1618376"/>
    <lineage>
        <taxon>Bacteria</taxon>
        <taxon>Candidatus Collieribacteriota</taxon>
    </lineage>
</organism>
<sequence>MAKNNHAQTGEMIVRDMSKRNPALFREANRVAAAVARQLNLATEKFSEAGRIGGTVNAVAPGLLKNPGAVLPQITTLNAADTAVSRMMILNTLLSPEFDGVLEDFQFRLANASAQQQVDLLRSFSAVDWAALSRPAFEKNAPALAKLQGFLHHHSQMRGVEHAGLQDLLVLTRIPQFTQMLVLASGYGEIMLMAWEIFQQNRASLLKDNEENKTLVSRLDGILSEFTEAEMRRLQSAVNVVDLTEQLDHALQVAEMLAGMENRTADMLSRIDIDKMLVKEMDTHTEASVASQLKLLEEFVTSMHLLTKNKTRLAKINKAIGSLDLYIKCYIVFELNLAMLQVYILSGSAAIQTVLGNQLRLVGERTAMTFFEEQIAPFQKLTGNFENNFLLPQLIDDDGDISLVQK</sequence>
<evidence type="ECO:0000313" key="1">
    <source>
        <dbReference type="EMBL" id="KKT36416.1"/>
    </source>
</evidence>
<name>A0A0G1GN46_9BACT</name>
<accession>A0A0G1GN46</accession>
<dbReference type="AlphaFoldDB" id="A0A0G1GN46"/>
<dbReference type="Proteomes" id="UP000034069">
    <property type="component" value="Unassembled WGS sequence"/>
</dbReference>
<proteinExistence type="predicted"/>
<protein>
    <submittedName>
        <fullName evidence="1">Uncharacterized protein</fullName>
    </submittedName>
</protein>
<evidence type="ECO:0000313" key="2">
    <source>
        <dbReference type="Proteomes" id="UP000034069"/>
    </source>
</evidence>
<gene>
    <name evidence="1" type="ORF">UW23_C0001G0026</name>
</gene>
<reference evidence="1 2" key="1">
    <citation type="journal article" date="2015" name="Nature">
        <title>rRNA introns, odd ribosomes, and small enigmatic genomes across a large radiation of phyla.</title>
        <authorList>
            <person name="Brown C.T."/>
            <person name="Hug L.A."/>
            <person name="Thomas B.C."/>
            <person name="Sharon I."/>
            <person name="Castelle C.J."/>
            <person name="Singh A."/>
            <person name="Wilkins M.J."/>
            <person name="Williams K.H."/>
            <person name="Banfield J.F."/>
        </authorList>
    </citation>
    <scope>NUCLEOTIDE SEQUENCE [LARGE SCALE GENOMIC DNA]</scope>
</reference>
<dbReference type="EMBL" id="LCHN01000001">
    <property type="protein sequence ID" value="KKT36416.1"/>
    <property type="molecule type" value="Genomic_DNA"/>
</dbReference>